<sequence>MGKRNGGGRQKSALVTGASSGFGLLVSVRLAEQGWLVYAGLRDLGRGDALHAAAEQAGVSARVRPIALDVTSESQARAAAETIVREAGAIDALVNNAGFAAGGFVEEVPLAKWREQFETNLFGVIAATQAVLPAMRRQGGGRIVLVSSVSGKIGFPSMGPYAASKHALEGLGETMRLELAPFGIAVSLILPGPYKTAIWRKGLSGGAPPDEASPYAAYYARLLPQIERSGANGGDPDLVARTIVRALTAARPKLRYLPSRAEYRTLAAKRFLPWRWIEAAVLKTVAPRGRD</sequence>
<dbReference type="InterPro" id="IPR002347">
    <property type="entry name" value="SDR_fam"/>
</dbReference>
<dbReference type="AlphaFoldDB" id="A0A7X0RT79"/>
<organism evidence="6 7">
    <name type="scientific">Cohnella nanjingensis</name>
    <dbReference type="NCBI Taxonomy" id="1387779"/>
    <lineage>
        <taxon>Bacteria</taxon>
        <taxon>Bacillati</taxon>
        <taxon>Bacillota</taxon>
        <taxon>Bacilli</taxon>
        <taxon>Bacillales</taxon>
        <taxon>Paenibacillaceae</taxon>
        <taxon>Cohnella</taxon>
    </lineage>
</organism>
<dbReference type="CDD" id="cd05374">
    <property type="entry name" value="17beta-HSD-like_SDR_c"/>
    <property type="match status" value="1"/>
</dbReference>
<evidence type="ECO:0000313" key="6">
    <source>
        <dbReference type="EMBL" id="MBB6673259.1"/>
    </source>
</evidence>
<dbReference type="EMBL" id="JACJVP010000036">
    <property type="protein sequence ID" value="MBB6673259.1"/>
    <property type="molecule type" value="Genomic_DNA"/>
</dbReference>
<protein>
    <submittedName>
        <fullName evidence="6">SDR family oxidoreductase</fullName>
    </submittedName>
</protein>
<dbReference type="GO" id="GO:0016491">
    <property type="term" value="F:oxidoreductase activity"/>
    <property type="evidence" value="ECO:0007669"/>
    <property type="project" value="UniProtKB-KW"/>
</dbReference>
<evidence type="ECO:0000313" key="7">
    <source>
        <dbReference type="Proteomes" id="UP000547209"/>
    </source>
</evidence>
<dbReference type="PROSITE" id="PS00061">
    <property type="entry name" value="ADH_SHORT"/>
    <property type="match status" value="1"/>
</dbReference>
<evidence type="ECO:0000256" key="4">
    <source>
        <dbReference type="RuleBase" id="RU000363"/>
    </source>
</evidence>
<name>A0A7X0RT79_9BACL</name>
<evidence type="ECO:0000256" key="1">
    <source>
        <dbReference type="ARBA" id="ARBA00006484"/>
    </source>
</evidence>
<dbReference type="SMART" id="SM00822">
    <property type="entry name" value="PKS_KR"/>
    <property type="match status" value="1"/>
</dbReference>
<dbReference type="Pfam" id="PF00106">
    <property type="entry name" value="adh_short"/>
    <property type="match status" value="1"/>
</dbReference>
<keyword evidence="2" id="KW-0521">NADP</keyword>
<dbReference type="PANTHER" id="PTHR43391">
    <property type="entry name" value="RETINOL DEHYDROGENASE-RELATED"/>
    <property type="match status" value="1"/>
</dbReference>
<dbReference type="InterPro" id="IPR057326">
    <property type="entry name" value="KR_dom"/>
</dbReference>
<proteinExistence type="inferred from homology"/>
<keyword evidence="3" id="KW-0560">Oxidoreductase</keyword>
<reference evidence="6 7" key="1">
    <citation type="submission" date="2020-08" db="EMBL/GenBank/DDBJ databases">
        <title>Cohnella phylogeny.</title>
        <authorList>
            <person name="Dunlap C."/>
        </authorList>
    </citation>
    <scope>NUCLEOTIDE SEQUENCE [LARGE SCALE GENOMIC DNA]</scope>
    <source>
        <strain evidence="6 7">DSM 28246</strain>
    </source>
</reference>
<dbReference type="SUPFAM" id="SSF51735">
    <property type="entry name" value="NAD(P)-binding Rossmann-fold domains"/>
    <property type="match status" value="1"/>
</dbReference>
<keyword evidence="7" id="KW-1185">Reference proteome</keyword>
<comment type="caution">
    <text evidence="6">The sequence shown here is derived from an EMBL/GenBank/DDBJ whole genome shotgun (WGS) entry which is preliminary data.</text>
</comment>
<dbReference type="PANTHER" id="PTHR43391:SF14">
    <property type="entry name" value="DEHYDROGENASE_REDUCTASE SDR FAMILY PROTEIN 7-LIKE"/>
    <property type="match status" value="1"/>
</dbReference>
<dbReference type="PRINTS" id="PR00080">
    <property type="entry name" value="SDRFAMILY"/>
</dbReference>
<gene>
    <name evidence="6" type="ORF">H7C19_21520</name>
</gene>
<comment type="similarity">
    <text evidence="1 4">Belongs to the short-chain dehydrogenases/reductases (SDR) family.</text>
</comment>
<evidence type="ECO:0000256" key="2">
    <source>
        <dbReference type="ARBA" id="ARBA00022857"/>
    </source>
</evidence>
<dbReference type="PRINTS" id="PR00081">
    <property type="entry name" value="GDHRDH"/>
</dbReference>
<feature type="domain" description="Ketoreductase" evidence="5">
    <location>
        <begin position="11"/>
        <end position="192"/>
    </location>
</feature>
<accession>A0A7X0RT79</accession>
<dbReference type="InterPro" id="IPR036291">
    <property type="entry name" value="NAD(P)-bd_dom_sf"/>
</dbReference>
<dbReference type="NCBIfam" id="NF005372">
    <property type="entry name" value="PRK06914.1"/>
    <property type="match status" value="1"/>
</dbReference>
<dbReference type="Gene3D" id="3.40.50.720">
    <property type="entry name" value="NAD(P)-binding Rossmann-like Domain"/>
    <property type="match status" value="1"/>
</dbReference>
<evidence type="ECO:0000256" key="3">
    <source>
        <dbReference type="ARBA" id="ARBA00023002"/>
    </source>
</evidence>
<dbReference type="InterPro" id="IPR020904">
    <property type="entry name" value="Sc_DH/Rdtase_CS"/>
</dbReference>
<dbReference type="Proteomes" id="UP000547209">
    <property type="component" value="Unassembled WGS sequence"/>
</dbReference>
<evidence type="ECO:0000259" key="5">
    <source>
        <dbReference type="SMART" id="SM00822"/>
    </source>
</evidence>